<gene>
    <name evidence="2" type="ORF">GCM10007096_00220</name>
</gene>
<dbReference type="InterPro" id="IPR044122">
    <property type="entry name" value="UPF0261_N"/>
</dbReference>
<dbReference type="Gene3D" id="3.40.50.12030">
    <property type="entry name" value="Uncharacterised protein family UPF0261, NC domain"/>
    <property type="match status" value="1"/>
</dbReference>
<sequence>MFGLTTPCINYAKSYLEEKGYEVLVFHATGVGGKTMEHLIENGFFEGVLDMTTTEWADESVGGVLNAGPNRLEAASKCGVPQVVSLGALDMVNFGPRDSVPHAFEGRHFYQHNPTVTLMRTTVEENYKLGEIIARKLNLAKGHTTLMIPLKGFSGLDIEGQAFYGPEEDQALISSLKRNIDTNGVEIIEKPLHINDQAFAIAAAERLLHLIENKKGENSNAIKRNNTKRV</sequence>
<reference evidence="2" key="1">
    <citation type="journal article" date="2014" name="Int. J. Syst. Evol. Microbiol.">
        <title>Complete genome sequence of Corynebacterium casei LMG S-19264T (=DSM 44701T), isolated from a smear-ripened cheese.</title>
        <authorList>
            <consortium name="US DOE Joint Genome Institute (JGI-PGF)"/>
            <person name="Walter F."/>
            <person name="Albersmeier A."/>
            <person name="Kalinowski J."/>
            <person name="Ruckert C."/>
        </authorList>
    </citation>
    <scope>NUCLEOTIDE SEQUENCE</scope>
    <source>
        <strain evidence="2">CGMCC 1.12777</strain>
    </source>
</reference>
<dbReference type="PANTHER" id="PTHR31862">
    <property type="entry name" value="UPF0261 DOMAIN PROTEIN (AFU_ORTHOLOGUE AFUA_1G10120)"/>
    <property type="match status" value="1"/>
</dbReference>
<dbReference type="Proteomes" id="UP000656813">
    <property type="component" value="Unassembled WGS sequence"/>
</dbReference>
<dbReference type="EMBL" id="BMFV01000001">
    <property type="protein sequence ID" value="GGH73213.1"/>
    <property type="molecule type" value="Genomic_DNA"/>
</dbReference>
<dbReference type="PANTHER" id="PTHR31862:SF1">
    <property type="entry name" value="UPF0261 DOMAIN PROTEIN (AFU_ORTHOLOGUE AFUA_1G10120)"/>
    <property type="match status" value="1"/>
</dbReference>
<comment type="caution">
    <text evidence="2">The sequence shown here is derived from an EMBL/GenBank/DDBJ whole genome shotgun (WGS) entry which is preliminary data.</text>
</comment>
<name>A0A8J2ZRC4_9BACL</name>
<dbReference type="CDD" id="cd15488">
    <property type="entry name" value="Tm-1-like"/>
    <property type="match status" value="1"/>
</dbReference>
<accession>A0A8J2ZRC4</accession>
<protein>
    <recommendedName>
        <fullName evidence="1">UPF0261 domain-containing protein</fullName>
    </recommendedName>
</protein>
<dbReference type="AlphaFoldDB" id="A0A8J2ZRC4"/>
<proteinExistence type="predicted"/>
<dbReference type="Pfam" id="PF23189">
    <property type="entry name" value="UPF0261_C"/>
    <property type="match status" value="1"/>
</dbReference>
<evidence type="ECO:0000313" key="2">
    <source>
        <dbReference type="EMBL" id="GGH73213.1"/>
    </source>
</evidence>
<evidence type="ECO:0000259" key="1">
    <source>
        <dbReference type="Pfam" id="PF23189"/>
    </source>
</evidence>
<dbReference type="InterPro" id="IPR051353">
    <property type="entry name" value="Tobamovirus_resist_UPF0261"/>
</dbReference>
<organism evidence="2 3">
    <name type="scientific">Pullulanibacillus pueri</name>
    <dbReference type="NCBI Taxonomy" id="1437324"/>
    <lineage>
        <taxon>Bacteria</taxon>
        <taxon>Bacillati</taxon>
        <taxon>Bacillota</taxon>
        <taxon>Bacilli</taxon>
        <taxon>Bacillales</taxon>
        <taxon>Sporolactobacillaceae</taxon>
        <taxon>Pullulanibacillus</taxon>
    </lineage>
</organism>
<reference evidence="2" key="2">
    <citation type="submission" date="2020-09" db="EMBL/GenBank/DDBJ databases">
        <authorList>
            <person name="Sun Q."/>
            <person name="Zhou Y."/>
        </authorList>
    </citation>
    <scope>NUCLEOTIDE SEQUENCE</scope>
    <source>
        <strain evidence="2">CGMCC 1.12777</strain>
    </source>
</reference>
<evidence type="ECO:0000313" key="3">
    <source>
        <dbReference type="Proteomes" id="UP000656813"/>
    </source>
</evidence>
<keyword evidence="3" id="KW-1185">Reference proteome</keyword>
<dbReference type="InterPro" id="IPR056778">
    <property type="entry name" value="UPF0261_C"/>
</dbReference>
<feature type="domain" description="UPF0261" evidence="1">
    <location>
        <begin position="1"/>
        <end position="210"/>
    </location>
</feature>